<feature type="transmembrane region" description="Helical" evidence="2">
    <location>
        <begin position="124"/>
        <end position="142"/>
    </location>
</feature>
<feature type="transmembrane region" description="Helical" evidence="2">
    <location>
        <begin position="162"/>
        <end position="183"/>
    </location>
</feature>
<dbReference type="PANTHER" id="PTHR10664:SF20">
    <property type="entry name" value="SERPENTINE RECEPTOR, CLASS BC (CLASS B-LIKE)"/>
    <property type="match status" value="1"/>
</dbReference>
<name>A0A1I7TXX3_9PELO</name>
<protein>
    <submittedName>
        <fullName evidence="4">Serpentine receptor class gamma</fullName>
    </submittedName>
</protein>
<dbReference type="AlphaFoldDB" id="A0A1I7TXX3"/>
<dbReference type="PANTHER" id="PTHR10664">
    <property type="entry name" value="SERPENTINE RECEPTOR-C.ELEGANS"/>
    <property type="match status" value="1"/>
</dbReference>
<dbReference type="Pfam" id="PF10316">
    <property type="entry name" value="7TM_GPCR_Srbc"/>
    <property type="match status" value="1"/>
</dbReference>
<evidence type="ECO:0000256" key="2">
    <source>
        <dbReference type="SAM" id="Phobius"/>
    </source>
</evidence>
<sequence>MTTCYKDYWLNYEKVTYSATIILSLLLSVKLFVWNKYKKQEISKDLKRANRLALIDTFVIIVFDLIPPILVSTVPNFYYCYLAVDSFVMFGFCGNSINVPRGCVNMMCALSLCYQEYWMNYEKVVYSLIIILSLLLSLKLFVWNKWKKQKISRDLRRANRLALLDTLIIIVFDLTPPILLSIFPDVFSFFGPINAFFKTLGFVIESRMVSSNLRRNQKRNTNQTKTRAIKSVKVEPSDH</sequence>
<dbReference type="Proteomes" id="UP000095282">
    <property type="component" value="Unplaced"/>
</dbReference>
<feature type="transmembrane region" description="Helical" evidence="2">
    <location>
        <begin position="15"/>
        <end position="33"/>
    </location>
</feature>
<feature type="transmembrane region" description="Helical" evidence="2">
    <location>
        <begin position="53"/>
        <end position="70"/>
    </location>
</feature>
<feature type="transmembrane region" description="Helical" evidence="2">
    <location>
        <begin position="189"/>
        <end position="209"/>
    </location>
</feature>
<proteinExistence type="predicted"/>
<feature type="compositionally biased region" description="Polar residues" evidence="1">
    <location>
        <begin position="215"/>
        <end position="226"/>
    </location>
</feature>
<evidence type="ECO:0000313" key="3">
    <source>
        <dbReference type="Proteomes" id="UP000095282"/>
    </source>
</evidence>
<keyword evidence="2" id="KW-0472">Membrane</keyword>
<accession>A0A1I7TXX3</accession>
<keyword evidence="3" id="KW-1185">Reference proteome</keyword>
<keyword evidence="2" id="KW-0812">Transmembrane</keyword>
<dbReference type="InterPro" id="IPR019420">
    <property type="entry name" value="7TM_GPCR_serpentine_rcpt_Srbc"/>
</dbReference>
<reference evidence="4" key="1">
    <citation type="submission" date="2016-11" db="UniProtKB">
        <authorList>
            <consortium name="WormBaseParasite"/>
        </authorList>
    </citation>
    <scope>IDENTIFICATION</scope>
</reference>
<evidence type="ECO:0000256" key="1">
    <source>
        <dbReference type="SAM" id="MobiDB-lite"/>
    </source>
</evidence>
<feature type="region of interest" description="Disordered" evidence="1">
    <location>
        <begin position="215"/>
        <end position="239"/>
    </location>
</feature>
<evidence type="ECO:0000313" key="4">
    <source>
        <dbReference type="WBParaSite" id="Csp11.Scaffold629.g12901.t1"/>
    </source>
</evidence>
<organism evidence="3 4">
    <name type="scientific">Caenorhabditis tropicalis</name>
    <dbReference type="NCBI Taxonomy" id="1561998"/>
    <lineage>
        <taxon>Eukaryota</taxon>
        <taxon>Metazoa</taxon>
        <taxon>Ecdysozoa</taxon>
        <taxon>Nematoda</taxon>
        <taxon>Chromadorea</taxon>
        <taxon>Rhabditida</taxon>
        <taxon>Rhabditina</taxon>
        <taxon>Rhabditomorpha</taxon>
        <taxon>Rhabditoidea</taxon>
        <taxon>Rhabditidae</taxon>
        <taxon>Peloderinae</taxon>
        <taxon>Caenorhabditis</taxon>
    </lineage>
</organism>
<dbReference type="WBParaSite" id="Csp11.Scaffold629.g12901.t1">
    <property type="protein sequence ID" value="Csp11.Scaffold629.g12901.t1"/>
    <property type="gene ID" value="Csp11.Scaffold629.g12901"/>
</dbReference>
<keyword evidence="2" id="KW-1133">Transmembrane helix</keyword>